<dbReference type="GeneID" id="43587491"/>
<evidence type="ECO:0000313" key="3">
    <source>
        <dbReference type="EMBL" id="WWD20989.1"/>
    </source>
</evidence>
<dbReference type="InterPro" id="IPR048661">
    <property type="entry name" value="CPL1-like"/>
</dbReference>
<dbReference type="PANTHER" id="PTHR35192:SF2">
    <property type="entry name" value="APPLE DOMAIN-CONTAINING PROTEIN"/>
    <property type="match status" value="1"/>
</dbReference>
<evidence type="ECO:0000256" key="1">
    <source>
        <dbReference type="SAM" id="SignalP"/>
    </source>
</evidence>
<feature type="signal peptide" evidence="1">
    <location>
        <begin position="1"/>
        <end position="23"/>
    </location>
</feature>
<name>A0AAJ8LNB2_9TREE</name>
<accession>A0AAJ8LNB2</accession>
<gene>
    <name evidence="3" type="ORF">CI109_105470</name>
</gene>
<dbReference type="AlphaFoldDB" id="A0AAJ8LNB2"/>
<keyword evidence="4" id="KW-1185">Reference proteome</keyword>
<dbReference type="Proteomes" id="UP000322225">
    <property type="component" value="Chromosome 10"/>
</dbReference>
<feature type="domain" description="Protein CPL1-like" evidence="2">
    <location>
        <begin position="254"/>
        <end position="320"/>
    </location>
</feature>
<dbReference type="KEGG" id="ksn:43587491"/>
<dbReference type="RefSeq" id="XP_031862226.2">
    <property type="nucleotide sequence ID" value="XM_032003368.2"/>
</dbReference>
<reference evidence="3" key="2">
    <citation type="submission" date="2024-01" db="EMBL/GenBank/DDBJ databases">
        <title>Comparative genomics of Cryptococcus and Kwoniella reveals pathogenesis evolution and contrasting modes of karyotype evolution via chromosome fusion or intercentromeric recombination.</title>
        <authorList>
            <person name="Coelho M.A."/>
            <person name="David-Palma M."/>
            <person name="Shea T."/>
            <person name="Bowers K."/>
            <person name="McGinley-Smith S."/>
            <person name="Mohammad A.W."/>
            <person name="Gnirke A."/>
            <person name="Yurkov A.M."/>
            <person name="Nowrousian M."/>
            <person name="Sun S."/>
            <person name="Cuomo C.A."/>
            <person name="Heitman J."/>
        </authorList>
    </citation>
    <scope>NUCLEOTIDE SEQUENCE</scope>
    <source>
        <strain evidence="3">CBS 12478</strain>
    </source>
</reference>
<keyword evidence="1" id="KW-0732">Signal</keyword>
<protein>
    <recommendedName>
        <fullName evidence="2">Protein CPL1-like domain-containing protein</fullName>
    </recommendedName>
</protein>
<dbReference type="EMBL" id="CP144060">
    <property type="protein sequence ID" value="WWD20989.1"/>
    <property type="molecule type" value="Genomic_DNA"/>
</dbReference>
<dbReference type="InterPro" id="IPR038955">
    <property type="entry name" value="PriA/CPL1_fungi"/>
</dbReference>
<organism evidence="3 4">
    <name type="scientific">Kwoniella shandongensis</name>
    <dbReference type="NCBI Taxonomy" id="1734106"/>
    <lineage>
        <taxon>Eukaryota</taxon>
        <taxon>Fungi</taxon>
        <taxon>Dikarya</taxon>
        <taxon>Basidiomycota</taxon>
        <taxon>Agaricomycotina</taxon>
        <taxon>Tremellomycetes</taxon>
        <taxon>Tremellales</taxon>
        <taxon>Cryptococcaceae</taxon>
        <taxon>Kwoniella</taxon>
    </lineage>
</organism>
<evidence type="ECO:0000313" key="4">
    <source>
        <dbReference type="Proteomes" id="UP000322225"/>
    </source>
</evidence>
<sequence>MFSTLAPIALLLLAASGLQQVQAVYPGAYVACVNSNADLVEYSYVSDAVDAPDCATSCFGQGSTYSYFLPAVATNVEIPGRKRTSLLARDTPATCYCTETAPPLASLGSSEESDGSGTCYNNMYTVFVTTTTYQFSQCYSNVDYDPLAPFAAANPEECLRACVTYDMAVFQYNFNANDPAFLCACAPDNLALSNPSACDSPSFFTYRHVAGASVNSQFAKRQLRERLVKERTSNRGVCPTPLTACKISNAGDSFECINSNEELESCGGCINGAFNDNEVSAGVDCTTVPGVSKGGVTCSAGKCVAFACQRGYTLSSASTCVPI</sequence>
<proteinExistence type="predicted"/>
<feature type="chain" id="PRO_5042619013" description="Protein CPL1-like domain-containing protein" evidence="1">
    <location>
        <begin position="24"/>
        <end position="323"/>
    </location>
</feature>
<evidence type="ECO:0000259" key="2">
    <source>
        <dbReference type="Pfam" id="PF21671"/>
    </source>
</evidence>
<reference evidence="3" key="1">
    <citation type="submission" date="2017-08" db="EMBL/GenBank/DDBJ databases">
        <authorList>
            <person name="Cuomo C."/>
            <person name="Billmyre B."/>
            <person name="Heitman J."/>
        </authorList>
    </citation>
    <scope>NUCLEOTIDE SEQUENCE</scope>
    <source>
        <strain evidence="3">CBS 12478</strain>
    </source>
</reference>
<dbReference type="PANTHER" id="PTHR35192">
    <property type="entry name" value="PROTEIN, PUTATIVE-RELATED"/>
    <property type="match status" value="1"/>
</dbReference>
<dbReference type="Pfam" id="PF21671">
    <property type="entry name" value="CPL1-like"/>
    <property type="match status" value="1"/>
</dbReference>